<dbReference type="EMBL" id="OX465086">
    <property type="protein sequence ID" value="CAI9262306.1"/>
    <property type="molecule type" value="Genomic_DNA"/>
</dbReference>
<sequence>MAAHPNYCFSNTFEDVLASSLQSPTNDSIVFNLSILRDKAQQVQTIADMFFTQTQTQSMTSSNSSTSVNMENLAGLLQEIIVIASNVMFACQNIGSTPVTQPD</sequence>
<proteinExistence type="predicted"/>
<dbReference type="Proteomes" id="UP001177003">
    <property type="component" value="Chromosome 0"/>
</dbReference>
<reference evidence="1" key="1">
    <citation type="submission" date="2023-04" db="EMBL/GenBank/DDBJ databases">
        <authorList>
            <person name="Vijverberg K."/>
            <person name="Xiong W."/>
            <person name="Schranz E."/>
        </authorList>
    </citation>
    <scope>NUCLEOTIDE SEQUENCE</scope>
</reference>
<organism evidence="1 2">
    <name type="scientific">Lactuca saligna</name>
    <name type="common">Willowleaf lettuce</name>
    <dbReference type="NCBI Taxonomy" id="75948"/>
    <lineage>
        <taxon>Eukaryota</taxon>
        <taxon>Viridiplantae</taxon>
        <taxon>Streptophyta</taxon>
        <taxon>Embryophyta</taxon>
        <taxon>Tracheophyta</taxon>
        <taxon>Spermatophyta</taxon>
        <taxon>Magnoliopsida</taxon>
        <taxon>eudicotyledons</taxon>
        <taxon>Gunneridae</taxon>
        <taxon>Pentapetalae</taxon>
        <taxon>asterids</taxon>
        <taxon>campanulids</taxon>
        <taxon>Asterales</taxon>
        <taxon>Asteraceae</taxon>
        <taxon>Cichorioideae</taxon>
        <taxon>Cichorieae</taxon>
        <taxon>Lactucinae</taxon>
        <taxon>Lactuca</taxon>
    </lineage>
</organism>
<gene>
    <name evidence="1" type="ORF">LSALG_LOCUS3049</name>
</gene>
<evidence type="ECO:0000313" key="1">
    <source>
        <dbReference type="EMBL" id="CAI9262306.1"/>
    </source>
</evidence>
<accession>A0AA35Y859</accession>
<name>A0AA35Y859_LACSI</name>
<dbReference type="AlphaFoldDB" id="A0AA35Y859"/>
<keyword evidence="2" id="KW-1185">Reference proteome</keyword>
<evidence type="ECO:0000313" key="2">
    <source>
        <dbReference type="Proteomes" id="UP001177003"/>
    </source>
</evidence>
<protein>
    <submittedName>
        <fullName evidence="1">Uncharacterized protein</fullName>
    </submittedName>
</protein>